<keyword evidence="2" id="KW-1185">Reference proteome</keyword>
<dbReference type="Proteomes" id="UP000322667">
    <property type="component" value="Chromosome D04"/>
</dbReference>
<protein>
    <submittedName>
        <fullName evidence="1">Uncharacterized protein</fullName>
    </submittedName>
</protein>
<reference evidence="1 2" key="1">
    <citation type="submission" date="2019-07" db="EMBL/GenBank/DDBJ databases">
        <title>WGS assembly of Gossypium tomentosum.</title>
        <authorList>
            <person name="Chen Z.J."/>
            <person name="Sreedasyam A."/>
            <person name="Ando A."/>
            <person name="Song Q."/>
            <person name="De L."/>
            <person name="Hulse-Kemp A."/>
            <person name="Ding M."/>
            <person name="Ye W."/>
            <person name="Kirkbride R."/>
            <person name="Jenkins J."/>
            <person name="Plott C."/>
            <person name="Lovell J."/>
            <person name="Lin Y.-M."/>
            <person name="Vaughn R."/>
            <person name="Liu B."/>
            <person name="Li W."/>
            <person name="Simpson S."/>
            <person name="Scheffler B."/>
            <person name="Saski C."/>
            <person name="Grover C."/>
            <person name="Hu G."/>
            <person name="Conover J."/>
            <person name="Carlson J."/>
            <person name="Shu S."/>
            <person name="Boston L."/>
            <person name="Williams M."/>
            <person name="Peterson D."/>
            <person name="Mcgee K."/>
            <person name="Jones D."/>
            <person name="Wendel J."/>
            <person name="Stelly D."/>
            <person name="Grimwood J."/>
            <person name="Schmutz J."/>
        </authorList>
    </citation>
    <scope>NUCLEOTIDE SEQUENCE [LARGE SCALE GENOMIC DNA]</scope>
    <source>
        <strain evidence="1">7179.01</strain>
    </source>
</reference>
<dbReference type="AlphaFoldDB" id="A0A5D2LBG4"/>
<dbReference type="EMBL" id="CM017626">
    <property type="protein sequence ID" value="TYH76671.1"/>
    <property type="molecule type" value="Genomic_DNA"/>
</dbReference>
<gene>
    <name evidence="1" type="ORF">ES332_D04G101900v1</name>
</gene>
<sequence>MISFYRSTASFRLSDALTSNYLNWDGTNHVDCLSDPALTTGLVFESQTLSSQLGRPLVLSSIKKRFLIDFLTKESRQSIADLHFNHRKQRGLDLDTVRHMQQDEKSEKGM</sequence>
<proteinExistence type="predicted"/>
<name>A0A5D2LBG4_GOSTO</name>
<evidence type="ECO:0000313" key="1">
    <source>
        <dbReference type="EMBL" id="TYH76671.1"/>
    </source>
</evidence>
<evidence type="ECO:0000313" key="2">
    <source>
        <dbReference type="Proteomes" id="UP000322667"/>
    </source>
</evidence>
<organism evidence="1 2">
    <name type="scientific">Gossypium tomentosum</name>
    <name type="common">Hawaiian cotton</name>
    <name type="synonym">Gossypium sandvicense</name>
    <dbReference type="NCBI Taxonomy" id="34277"/>
    <lineage>
        <taxon>Eukaryota</taxon>
        <taxon>Viridiplantae</taxon>
        <taxon>Streptophyta</taxon>
        <taxon>Embryophyta</taxon>
        <taxon>Tracheophyta</taxon>
        <taxon>Spermatophyta</taxon>
        <taxon>Magnoliopsida</taxon>
        <taxon>eudicotyledons</taxon>
        <taxon>Gunneridae</taxon>
        <taxon>Pentapetalae</taxon>
        <taxon>rosids</taxon>
        <taxon>malvids</taxon>
        <taxon>Malvales</taxon>
        <taxon>Malvaceae</taxon>
        <taxon>Malvoideae</taxon>
        <taxon>Gossypium</taxon>
    </lineage>
</organism>
<accession>A0A5D2LBG4</accession>